<dbReference type="EMBL" id="CAJPIZ010004290">
    <property type="protein sequence ID" value="CAG2107369.1"/>
    <property type="molecule type" value="Genomic_DNA"/>
</dbReference>
<feature type="region of interest" description="Disordered" evidence="1">
    <location>
        <begin position="37"/>
        <end position="60"/>
    </location>
</feature>
<dbReference type="AlphaFoldDB" id="A0A7R9PZU1"/>
<name>A0A7R9PZU1_9ACAR</name>
<organism evidence="2">
    <name type="scientific">Medioppia subpectinata</name>
    <dbReference type="NCBI Taxonomy" id="1979941"/>
    <lineage>
        <taxon>Eukaryota</taxon>
        <taxon>Metazoa</taxon>
        <taxon>Ecdysozoa</taxon>
        <taxon>Arthropoda</taxon>
        <taxon>Chelicerata</taxon>
        <taxon>Arachnida</taxon>
        <taxon>Acari</taxon>
        <taxon>Acariformes</taxon>
        <taxon>Sarcoptiformes</taxon>
        <taxon>Oribatida</taxon>
        <taxon>Brachypylina</taxon>
        <taxon>Oppioidea</taxon>
        <taxon>Oppiidae</taxon>
        <taxon>Medioppia</taxon>
    </lineage>
</organism>
<feature type="compositionally biased region" description="Polar residues" evidence="1">
    <location>
        <begin position="48"/>
        <end position="59"/>
    </location>
</feature>
<gene>
    <name evidence="2" type="ORF">OSB1V03_LOCUS7371</name>
</gene>
<reference evidence="2" key="1">
    <citation type="submission" date="2020-11" db="EMBL/GenBank/DDBJ databases">
        <authorList>
            <person name="Tran Van P."/>
        </authorList>
    </citation>
    <scope>NUCLEOTIDE SEQUENCE</scope>
</reference>
<dbReference type="Proteomes" id="UP000759131">
    <property type="component" value="Unassembled WGS sequence"/>
</dbReference>
<feature type="non-terminal residue" evidence="2">
    <location>
        <position position="90"/>
    </location>
</feature>
<evidence type="ECO:0000313" key="3">
    <source>
        <dbReference type="Proteomes" id="UP000759131"/>
    </source>
</evidence>
<proteinExistence type="predicted"/>
<protein>
    <submittedName>
        <fullName evidence="2">Uncharacterized protein</fullName>
    </submittedName>
</protein>
<evidence type="ECO:0000256" key="1">
    <source>
        <dbReference type="SAM" id="MobiDB-lite"/>
    </source>
</evidence>
<dbReference type="EMBL" id="OC858865">
    <property type="protein sequence ID" value="CAD7626939.1"/>
    <property type="molecule type" value="Genomic_DNA"/>
</dbReference>
<sequence>ACDPPKTRHSCHRFIWRPTIGLRLSLDNERDSTACSDGLDADLPMTRQRPSSEPSTAAITSEDIEKEGKCHEFLMKDHKKVESISQYGGV</sequence>
<evidence type="ECO:0000313" key="2">
    <source>
        <dbReference type="EMBL" id="CAD7626939.1"/>
    </source>
</evidence>
<accession>A0A7R9PZU1</accession>
<keyword evidence="3" id="KW-1185">Reference proteome</keyword>